<organism evidence="3 4">
    <name type="scientific">Lentinula detonsa</name>
    <dbReference type="NCBI Taxonomy" id="2804962"/>
    <lineage>
        <taxon>Eukaryota</taxon>
        <taxon>Fungi</taxon>
        <taxon>Dikarya</taxon>
        <taxon>Basidiomycota</taxon>
        <taxon>Agaricomycotina</taxon>
        <taxon>Agaricomycetes</taxon>
        <taxon>Agaricomycetidae</taxon>
        <taxon>Agaricales</taxon>
        <taxon>Marasmiineae</taxon>
        <taxon>Omphalotaceae</taxon>
        <taxon>Lentinula</taxon>
    </lineage>
</organism>
<feature type="transmembrane region" description="Helical" evidence="1">
    <location>
        <begin position="45"/>
        <end position="63"/>
    </location>
</feature>
<feature type="chain" id="PRO_5041229200" description="Transmembrane protein" evidence="2">
    <location>
        <begin position="22"/>
        <end position="149"/>
    </location>
</feature>
<sequence>MFIMLISIIFDFSILSYAVHAASFARSESTASTNNSVLSRQVLTAIVVGLCISVFAVSLFLAASGCKFCRRRRSIAASPPYSNGRSINDPHMQRISGPISESLLNADSLPLYESHRLPAYSHSLRQAIVPTGSPFPDRPSTPPPAHVRF</sequence>
<keyword evidence="1" id="KW-0812">Transmembrane</keyword>
<keyword evidence="1" id="KW-0472">Membrane</keyword>
<dbReference type="AlphaFoldDB" id="A0AA38Q6B9"/>
<protein>
    <recommendedName>
        <fullName evidence="5">Transmembrane protein</fullName>
    </recommendedName>
</protein>
<comment type="caution">
    <text evidence="3">The sequence shown here is derived from an EMBL/GenBank/DDBJ whole genome shotgun (WGS) entry which is preliminary data.</text>
</comment>
<dbReference type="EMBL" id="MU801910">
    <property type="protein sequence ID" value="KAJ3988383.1"/>
    <property type="molecule type" value="Genomic_DNA"/>
</dbReference>
<gene>
    <name evidence="3" type="ORF">F5890DRAFT_498864</name>
</gene>
<evidence type="ECO:0000313" key="4">
    <source>
        <dbReference type="Proteomes" id="UP001163850"/>
    </source>
</evidence>
<accession>A0AA38Q6B9</accession>
<feature type="signal peptide" evidence="2">
    <location>
        <begin position="1"/>
        <end position="21"/>
    </location>
</feature>
<reference evidence="3" key="1">
    <citation type="submission" date="2022-08" db="EMBL/GenBank/DDBJ databases">
        <authorList>
            <consortium name="DOE Joint Genome Institute"/>
            <person name="Min B."/>
            <person name="Riley R."/>
            <person name="Sierra-Patev S."/>
            <person name="Naranjo-Ortiz M."/>
            <person name="Looney B."/>
            <person name="Konkel Z."/>
            <person name="Slot J.C."/>
            <person name="Sakamoto Y."/>
            <person name="Steenwyk J.L."/>
            <person name="Rokas A."/>
            <person name="Carro J."/>
            <person name="Camarero S."/>
            <person name="Ferreira P."/>
            <person name="Molpeceres G."/>
            <person name="Ruiz-Duenas F.J."/>
            <person name="Serrano A."/>
            <person name="Henrissat B."/>
            <person name="Drula E."/>
            <person name="Hughes K.W."/>
            <person name="Mata J.L."/>
            <person name="Ishikawa N.K."/>
            <person name="Vargas-Isla R."/>
            <person name="Ushijima S."/>
            <person name="Smith C.A."/>
            <person name="Ahrendt S."/>
            <person name="Andreopoulos W."/>
            <person name="He G."/>
            <person name="Labutti K."/>
            <person name="Lipzen A."/>
            <person name="Ng V."/>
            <person name="Sandor L."/>
            <person name="Barry K."/>
            <person name="Martinez A.T."/>
            <person name="Xiao Y."/>
            <person name="Gibbons J.G."/>
            <person name="Terashima K."/>
            <person name="Hibbett D.S."/>
            <person name="Grigoriev I.V."/>
        </authorList>
    </citation>
    <scope>NUCLEOTIDE SEQUENCE</scope>
    <source>
        <strain evidence="3">TFB7829</strain>
    </source>
</reference>
<evidence type="ECO:0000256" key="2">
    <source>
        <dbReference type="SAM" id="SignalP"/>
    </source>
</evidence>
<keyword evidence="1" id="KW-1133">Transmembrane helix</keyword>
<evidence type="ECO:0000313" key="3">
    <source>
        <dbReference type="EMBL" id="KAJ3988383.1"/>
    </source>
</evidence>
<dbReference type="Proteomes" id="UP001163850">
    <property type="component" value="Unassembled WGS sequence"/>
</dbReference>
<evidence type="ECO:0000256" key="1">
    <source>
        <dbReference type="SAM" id="Phobius"/>
    </source>
</evidence>
<evidence type="ECO:0008006" key="5">
    <source>
        <dbReference type="Google" id="ProtNLM"/>
    </source>
</evidence>
<keyword evidence="2" id="KW-0732">Signal</keyword>
<proteinExistence type="predicted"/>
<name>A0AA38Q6B9_9AGAR</name>